<comment type="caution">
    <text evidence="2">The sequence shown here is derived from an EMBL/GenBank/DDBJ whole genome shotgun (WGS) entry which is preliminary data.</text>
</comment>
<reference evidence="2 3" key="1">
    <citation type="journal article" date="2012" name="Genome Biol.">
        <title>Genome and low-iron response of an oceanic diatom adapted to chronic iron limitation.</title>
        <authorList>
            <person name="Lommer M."/>
            <person name="Specht M."/>
            <person name="Roy A.S."/>
            <person name="Kraemer L."/>
            <person name="Andreson R."/>
            <person name="Gutowska M.A."/>
            <person name="Wolf J."/>
            <person name="Bergner S.V."/>
            <person name="Schilhabel M.B."/>
            <person name="Klostermeier U.C."/>
            <person name="Beiko R.G."/>
            <person name="Rosenstiel P."/>
            <person name="Hippler M."/>
            <person name="Laroche J."/>
        </authorList>
    </citation>
    <scope>NUCLEOTIDE SEQUENCE [LARGE SCALE GENOMIC DNA]</scope>
    <source>
        <strain evidence="2 3">CCMP1005</strain>
    </source>
</reference>
<name>K0RJD6_THAOC</name>
<evidence type="ECO:0000313" key="3">
    <source>
        <dbReference type="Proteomes" id="UP000266841"/>
    </source>
</evidence>
<dbReference type="PANTHER" id="PTHR33050">
    <property type="entry name" value="REVERSE TRANSCRIPTASE DOMAIN-CONTAINING PROTEIN"/>
    <property type="match status" value="1"/>
</dbReference>
<evidence type="ECO:0000313" key="2">
    <source>
        <dbReference type="EMBL" id="EJK52399.1"/>
    </source>
</evidence>
<dbReference type="PANTHER" id="PTHR33050:SF7">
    <property type="entry name" value="RIBONUCLEASE H"/>
    <property type="match status" value="1"/>
</dbReference>
<sequence>MNNRVLWRKMRWPQVFMVFPTAYGYSKGGQIELLKGEERAKQPKARYPLQSADSGSARGFETSPILATPGLVGTSAILCVNERYFFASTSIFSLQRVRLVSSGRAWAPPTPPPLIHFSLFRRSLHFCFLFVCLTMADLNNLDLSFEIGSEDAGSVAGGGVADGAGGAGGGGPTEFNKIHGPPTQRGQGFNTPRPVRTKTLERRQGQRPRVGLISNQVSNQVQGLLAGPFTAEGAGESVSSAFFDERSSVQSYVDSLDLNGDALTQNGRDGAPASTTARPLLHIDTSTGAARLSDNELLAKYGGDFPEGFKVYEVIEFIALKNTGRRDAYYWPPVDKTSVSLVPVPEDTSTLAYHSCGAGHNQISLRPATARGSRTPLDPTEFPGGVFRVQSKHNRGDYRAALKNEKYCIAMGDLRQNQAVWVMIRDGTRLPAHDWAALLGHCDVQDDASQTGVPGSPVGLQEAAEALTAQATKEAPGVDVRSPRSAGGRPTGFGRPPADADEQEAGVRDVLRELDSRLRSMEHGLALDEGATPLGETVQALESAIPGIVQALSALAGVPEGDDVMGGIAGLVSKLDGVASDRAKLAELAREVEGAVAEARQAAQRARRPAAGGVAAEAFNASMRKVARAMDQLRGAVSLLAKSHDDLAAEVRRISSLVQAGTGNQSGPDNSDLVRRLSRVELTLRDGPPFDVGNLNLGSVPDVKAWGQSGGYPNGMVAHLFFDVHSALGALRSNVVDVGAIERAEIHSTRVGRDAHVNAYGSTFVAPIPELLASKKGAAEGNQVNPFRASSFEEWDNMDGLNGLKPELETKLAAFRLDATARITAALSNFPQALNLAMLLLNRTLNFLSALFARINSLFATLATRISGGKTVTKAQKAVLWQLCVDLLKTIFLKVHEKRVSGRDAHALPPFEANSILIYVTLLAHKKMDEFEKAMFTGHEDFQNTYNEFIVVNAAQKVDVDAVRETAASQDLKIKMLETKRSAPAPPCALIGAGRPLLPGCQAGPAVTAGTRELSRASQLPEKRHRESALQGSHGRQGEEVAAARARSGEIEESADGRQTSWLGRARVLPHPLALDGVLQGYMPLRKPRGTCLVSISGPSLWPFAARALGFYVTAIAAPFSTWQGAFADLMAEFEPEAERIELGRRQGDRRRFDVRVDMICGDASATPTWDRDYWAARTVVHILSAEPGWSPPSSCAHSITAQTLRHNEVGGCTTAEWQLVAYIPVEVAAPPSVRDPQGRLPETTLGGVLDSLNRAAPVAAPAAPLSHQPGEVYFEQGAVLSHGLFPGQEWSQQVICPAVFNDTSWGRRRLTSVERAKACDTPILAVDALEKRIPEAAATLLALSAGPPGKILLVGGDRLLTVGVRGGWLRAEDATEVEVRASEAEVDTPASSVLEAECEAGRPRPADRAREKFLRHADGLLLELEASGDEVVKRDERKADDAEVPVEMWDRFFLLDRKDLAREGGSPPAELPDNWRKHLAVLRGFFLLQYRRRLLRSFLIYQAQKMVDRCPKRGKKRKRKGSVSQPADVTGLLASGYESWLGRLAEPESRFTMPVLSGGFSDVVVCREVSSGGGRRSFRYEWSQRNSGKEKYVLWCAALRKAVEGRDIAAECLTRAAAATWWQWNGGSTLVFWKWPKGSQLYALLGQPHFQTKDLPNFRQRQRPPQDDLARSVMKSKVDKFRGRCYVVSGDVLSLIHMFAVDKGLHDKRMVFDATASGLNDALWSPHFGLPTVRCTFRSLTPGCWQCDMDVGEMFLCFWLHVVLRRYAGIDVSHVRTPRGEKRPGWEEGRNRAWEHWVRNCMGLRDSPSRSLMMMIRAKFIAYGDRRDTTNPFSWSHVVLNLPGTADYDPSKPWVMKLRADGEVACEVYVYVDDGRLTGHSKIICWRAAHRLCSVLNSLGIQDAARKRSEPSQTPGPWAGSVVHTDGDVRVTVSAEKWAKAKAHVSELIEMARSGRMNLHRLRQIRGFLGYFVRTYRWGNPYLKGLHLTIDGWRPGCDPVTGWKRPAKFRNVLVKDEESGDWIVDERVDEPTVEPEFVAPAPRLVRDLDCLEVLLEGDVPAREFVRATTMHVGYLLGDASGQGFGSGLFDGQGVAYEAATWTSAAQANSSNWREACNLTDRVLRLARDGVLRGGEVLIFTDNTTFESTFYKGYSVSEELSDLAFRLRRAEREAGCIIHVIHISGTRMKESGIDGLSRGDMFEGIMKGESPLRFIPLDTGAVARSRGRVHDWVNSWWNDLSGKPYLGSDLRLLEPSDWFELYDIKAPRLWSPPPAAMETVVELFNEDRLAHPEMSHVFVVPRLMTHLFRRALGKDADLMFEAASGSWFWPLSMHEPLIVIVVLPLVFVPRYRGPWVLRSSELSRDTAEKLKSGFKSPEVWEQVKLHDLDCPVPSMRQDAKGGSGPILRKFLDTARKEHPPLLGDEDEEDEGFVTDEPTSTRFRRGRNGDHLMGVPFECDVCQFINVYGRAPNFNKREDRYALMVIRRVSLDVMWSRETSTVEGNLSRARLDYATTQSAFDFPKPVPVLGREKVSDTCGMQIAMQTIHVSLRRGKYAHHLQVETMRKTRTWVNNAYRAGEGAYNRGATLASNHRGVMYVTDGHVQTEWYHRFEEGYKRRMGITRKQNEALVVGQLLVVIEVAEEDYQKATSDGEKRVIVTLIAFVIIGFMISLRGEEVPLCLIEGMLDTWKEDFEYKTPHIMIALKGKFKREDTMRYHLVPVADSSKSKVPTRRWITRLLALRVRTDGKKKGWLFVNKKGERAKISDFDDLFRVYVKKAHARRPKEFPSGTDFEQYSLRRSLRRGSTTTAANNQVLEQVVNRINRWRKDDNARGGDPMSGLTMREVYTAVRSSIDAALAYSLSH</sequence>
<dbReference type="InterPro" id="IPR052055">
    <property type="entry name" value="Hepadnavirus_pol/RT"/>
</dbReference>
<feature type="region of interest" description="Disordered" evidence="1">
    <location>
        <begin position="2418"/>
        <end position="2441"/>
    </location>
</feature>
<accession>K0RJD6</accession>
<dbReference type="OrthoDB" id="48577at2759"/>
<feature type="region of interest" description="Disordered" evidence="1">
    <location>
        <begin position="470"/>
        <end position="505"/>
    </location>
</feature>
<keyword evidence="3" id="KW-1185">Reference proteome</keyword>
<feature type="compositionally biased region" description="Acidic residues" evidence="1">
    <location>
        <begin position="2423"/>
        <end position="2433"/>
    </location>
</feature>
<protein>
    <submittedName>
        <fullName evidence="2">Uncharacterized protein</fullName>
    </submittedName>
</protein>
<feature type="region of interest" description="Disordered" evidence="1">
    <location>
        <begin position="1009"/>
        <end position="1058"/>
    </location>
</feature>
<proteinExistence type="predicted"/>
<organism evidence="2 3">
    <name type="scientific">Thalassiosira oceanica</name>
    <name type="common">Marine diatom</name>
    <dbReference type="NCBI Taxonomy" id="159749"/>
    <lineage>
        <taxon>Eukaryota</taxon>
        <taxon>Sar</taxon>
        <taxon>Stramenopiles</taxon>
        <taxon>Ochrophyta</taxon>
        <taxon>Bacillariophyta</taxon>
        <taxon>Coscinodiscophyceae</taxon>
        <taxon>Thalassiosirophycidae</taxon>
        <taxon>Thalassiosirales</taxon>
        <taxon>Thalassiosiraceae</taxon>
        <taxon>Thalassiosira</taxon>
    </lineage>
</organism>
<gene>
    <name evidence="2" type="ORF">THAOC_28328</name>
</gene>
<dbReference type="Proteomes" id="UP000266841">
    <property type="component" value="Unassembled WGS sequence"/>
</dbReference>
<dbReference type="EMBL" id="AGNL01039936">
    <property type="protein sequence ID" value="EJK52399.1"/>
    <property type="molecule type" value="Genomic_DNA"/>
</dbReference>
<evidence type="ECO:0000256" key="1">
    <source>
        <dbReference type="SAM" id="MobiDB-lite"/>
    </source>
</evidence>